<accession>A0A427UKG8</accession>
<organism evidence="1 2">
    <name type="scientific">Acinetobacter johnsonii</name>
    <dbReference type="NCBI Taxonomy" id="40214"/>
    <lineage>
        <taxon>Bacteria</taxon>
        <taxon>Pseudomonadati</taxon>
        <taxon>Pseudomonadota</taxon>
        <taxon>Gammaproteobacteria</taxon>
        <taxon>Moraxellales</taxon>
        <taxon>Moraxellaceae</taxon>
        <taxon>Acinetobacter</taxon>
    </lineage>
</organism>
<gene>
    <name evidence="1" type="ORF">EGT73_16480</name>
</gene>
<sequence length="333" mass="38390">MFQFDLDHQAGVMYAIHTFVDVCLNLDMPNGAFIFNLERLWSAFEVFKQEGVEYAASIRAFIAVTEFVNSQRGMLSFGEYLSEFSIGEIKGVRRILHAHRGLIREDITRFYSQKERNRVGLLEEFEGAIKGYYSVLLIRVDLSYSKDNLRDITVHDFYQHIDKLRDAITDKNGCFDALLTYAVALEQGITNGFHTHLGLVINKSEHHNDYYIAKKVIDKWKEITLGRGSGWNINHSDSKKNYEGQGRLGIGDTRRTGPEQCNNALCAIAYLSDPEKYDQMLLVKLQGRKTFYKGDYQHHGRPIPDTDANRKIKDWNGQTALAKLERESWFKKI</sequence>
<comment type="caution">
    <text evidence="1">The sequence shown here is derived from an EMBL/GenBank/DDBJ whole genome shotgun (WGS) entry which is preliminary data.</text>
</comment>
<protein>
    <submittedName>
        <fullName evidence="1">Inovirus Gp2 family protein</fullName>
    </submittedName>
</protein>
<evidence type="ECO:0000313" key="2">
    <source>
        <dbReference type="Proteomes" id="UP000277537"/>
    </source>
</evidence>
<proteinExistence type="predicted"/>
<reference evidence="1 2" key="1">
    <citation type="submission" date="2018-10" db="EMBL/GenBank/DDBJ databases">
        <title>Transmission dynamics of multidrug resistant bacteria on intensive care unit surfaces.</title>
        <authorList>
            <person name="D'Souza A.W."/>
            <person name="Potter R.F."/>
            <person name="Wallace M."/>
            <person name="Shupe A."/>
            <person name="Patel S."/>
            <person name="Sun S."/>
            <person name="Gul D."/>
            <person name="Kwon J.H."/>
            <person name="Andleeb S."/>
            <person name="Burnham C.-A.D."/>
            <person name="Dantas G."/>
        </authorList>
    </citation>
    <scope>NUCLEOTIDE SEQUENCE [LARGE SCALE GENOMIC DNA]</scope>
    <source>
        <strain evidence="1 2">AJ_385</strain>
    </source>
</reference>
<name>A0A427UKG8_ACIJO</name>
<dbReference type="RefSeq" id="WP_086044915.1">
    <property type="nucleotide sequence ID" value="NZ_JAOBYQ010000004.1"/>
</dbReference>
<dbReference type="AlphaFoldDB" id="A0A427UKG8"/>
<evidence type="ECO:0000313" key="1">
    <source>
        <dbReference type="EMBL" id="RSE18179.1"/>
    </source>
</evidence>
<dbReference type="Proteomes" id="UP000277537">
    <property type="component" value="Unassembled WGS sequence"/>
</dbReference>
<dbReference type="EMBL" id="RHXE01000062">
    <property type="protein sequence ID" value="RSE18179.1"/>
    <property type="molecule type" value="Genomic_DNA"/>
</dbReference>